<dbReference type="AlphaFoldDB" id="A0A238XQ84"/>
<dbReference type="EMBL" id="FZNQ01000021">
    <property type="protein sequence ID" value="SNR61186.1"/>
    <property type="molecule type" value="Genomic_DNA"/>
</dbReference>
<sequence>MRNRPNLRKLMIGQTTEIKDNSRYRINSAVMVSKTVANGFHCSFSQRQNEASAKHKVNLRSD</sequence>
<organism evidence="1 2">
    <name type="scientific">Halorubrum vacuolatum</name>
    <name type="common">Natronobacterium vacuolatum</name>
    <dbReference type="NCBI Taxonomy" id="63740"/>
    <lineage>
        <taxon>Archaea</taxon>
        <taxon>Methanobacteriati</taxon>
        <taxon>Methanobacteriota</taxon>
        <taxon>Stenosarchaea group</taxon>
        <taxon>Halobacteria</taxon>
        <taxon>Halobacteriales</taxon>
        <taxon>Haloferacaceae</taxon>
        <taxon>Halorubrum</taxon>
    </lineage>
</organism>
<evidence type="ECO:0000313" key="2">
    <source>
        <dbReference type="Proteomes" id="UP000198397"/>
    </source>
</evidence>
<accession>A0A238XQ84</accession>
<name>A0A238XQ84_HALVU</name>
<evidence type="ECO:0000313" key="1">
    <source>
        <dbReference type="EMBL" id="SNR61186.1"/>
    </source>
</evidence>
<keyword evidence="2" id="KW-1185">Reference proteome</keyword>
<proteinExistence type="predicted"/>
<gene>
    <name evidence="1" type="ORF">SAMN06264855_12141</name>
</gene>
<dbReference type="Proteomes" id="UP000198397">
    <property type="component" value="Unassembled WGS sequence"/>
</dbReference>
<protein>
    <submittedName>
        <fullName evidence="1">Uncharacterized protein</fullName>
    </submittedName>
</protein>
<reference evidence="1 2" key="1">
    <citation type="submission" date="2017-06" db="EMBL/GenBank/DDBJ databases">
        <authorList>
            <person name="Kim H.J."/>
            <person name="Triplett B.A."/>
        </authorList>
    </citation>
    <scope>NUCLEOTIDE SEQUENCE [LARGE SCALE GENOMIC DNA]</scope>
    <source>
        <strain evidence="1 2">DSM 8800</strain>
    </source>
</reference>